<evidence type="ECO:0000313" key="1">
    <source>
        <dbReference type="EMBL" id="QHB53466.1"/>
    </source>
</evidence>
<proteinExistence type="predicted"/>
<name>A0A6P1E7R0_LENHI</name>
<organism evidence="1 2">
    <name type="scientific">Lentilactobacillus hilgardii</name>
    <name type="common">Lactobacillus hilgardii</name>
    <dbReference type="NCBI Taxonomy" id="1588"/>
    <lineage>
        <taxon>Bacteria</taxon>
        <taxon>Bacillati</taxon>
        <taxon>Bacillota</taxon>
        <taxon>Bacilli</taxon>
        <taxon>Lactobacillales</taxon>
        <taxon>Lactobacillaceae</taxon>
        <taxon>Lentilactobacillus</taxon>
    </lineage>
</organism>
<dbReference type="AlphaFoldDB" id="A0A6P1E7R0"/>
<dbReference type="Proteomes" id="UP000465035">
    <property type="component" value="Chromosome"/>
</dbReference>
<gene>
    <name evidence="1" type="ORF">GQR93_13460</name>
</gene>
<protein>
    <submittedName>
        <fullName evidence="1">Uncharacterized protein</fullName>
    </submittedName>
</protein>
<reference evidence="1 2" key="1">
    <citation type="submission" date="2019-12" db="EMBL/GenBank/DDBJ databases">
        <title>Lactobacillus hilgardii FLUB.</title>
        <authorList>
            <person name="Gustaw K."/>
        </authorList>
    </citation>
    <scope>NUCLEOTIDE SEQUENCE [LARGE SCALE GENOMIC DNA]</scope>
    <source>
        <strain evidence="1 2">FLUB</strain>
    </source>
</reference>
<accession>A0A6P1E7R0</accession>
<sequence length="109" mass="13152">MPSSFIGSWHLYDQDHHQFENMKITANSVQQGEHKVFGKNLIMQRIKLEDHYQYSFFDKRVKDGCFGLYHPARVLVNGHYYRSILLDRQMAYLPFKTKRHVVIPKVYRY</sequence>
<evidence type="ECO:0000313" key="2">
    <source>
        <dbReference type="Proteomes" id="UP000465035"/>
    </source>
</evidence>
<dbReference type="EMBL" id="CP047121">
    <property type="protein sequence ID" value="QHB53466.1"/>
    <property type="molecule type" value="Genomic_DNA"/>
</dbReference>